<protein>
    <submittedName>
        <fullName evidence="1">Uncharacterized protein</fullName>
    </submittedName>
</protein>
<keyword evidence="2" id="KW-1185">Reference proteome</keyword>
<organism evidence="1 2">
    <name type="scientific">Camellia lanceoleosa</name>
    <dbReference type="NCBI Taxonomy" id="1840588"/>
    <lineage>
        <taxon>Eukaryota</taxon>
        <taxon>Viridiplantae</taxon>
        <taxon>Streptophyta</taxon>
        <taxon>Embryophyta</taxon>
        <taxon>Tracheophyta</taxon>
        <taxon>Spermatophyta</taxon>
        <taxon>Magnoliopsida</taxon>
        <taxon>eudicotyledons</taxon>
        <taxon>Gunneridae</taxon>
        <taxon>Pentapetalae</taxon>
        <taxon>asterids</taxon>
        <taxon>Ericales</taxon>
        <taxon>Theaceae</taxon>
        <taxon>Camellia</taxon>
    </lineage>
</organism>
<dbReference type="EMBL" id="CM045767">
    <property type="protein sequence ID" value="KAI7998846.1"/>
    <property type="molecule type" value="Genomic_DNA"/>
</dbReference>
<comment type="caution">
    <text evidence="1">The sequence shown here is derived from an EMBL/GenBank/DDBJ whole genome shotgun (WGS) entry which is preliminary data.</text>
</comment>
<accession>A0ACC0GCJ3</accession>
<sequence>MLRLYGVPYMIFVMWLDTVTCITMAKNKNFLGTAERWFAYVMTLNV</sequence>
<proteinExistence type="predicted"/>
<name>A0ACC0GCJ3_9ERIC</name>
<reference evidence="1 2" key="1">
    <citation type="journal article" date="2022" name="Plant J.">
        <title>Chromosome-level genome of Camellia lanceoleosa provides a valuable resource for understanding genome evolution and self-incompatibility.</title>
        <authorList>
            <person name="Gong W."/>
            <person name="Xiao S."/>
            <person name="Wang L."/>
            <person name="Liao Z."/>
            <person name="Chang Y."/>
            <person name="Mo W."/>
            <person name="Hu G."/>
            <person name="Li W."/>
            <person name="Zhao G."/>
            <person name="Zhu H."/>
            <person name="Hu X."/>
            <person name="Ji K."/>
            <person name="Xiang X."/>
            <person name="Song Q."/>
            <person name="Yuan D."/>
            <person name="Jin S."/>
            <person name="Zhang L."/>
        </authorList>
    </citation>
    <scope>NUCLEOTIDE SEQUENCE [LARGE SCALE GENOMIC DNA]</scope>
    <source>
        <strain evidence="1">SQ_2022a</strain>
    </source>
</reference>
<dbReference type="Proteomes" id="UP001060215">
    <property type="component" value="Chromosome 10"/>
</dbReference>
<evidence type="ECO:0000313" key="2">
    <source>
        <dbReference type="Proteomes" id="UP001060215"/>
    </source>
</evidence>
<evidence type="ECO:0000313" key="1">
    <source>
        <dbReference type="EMBL" id="KAI7998846.1"/>
    </source>
</evidence>
<gene>
    <name evidence="1" type="ORF">LOK49_LG10G02502</name>
</gene>